<reference evidence="3 4" key="1">
    <citation type="submission" date="2022-11" db="EMBL/GenBank/DDBJ databases">
        <title>Minimal conservation of predation-associated metabolite biosynthetic gene clusters underscores biosynthetic potential of Myxococcota including descriptions for ten novel species: Archangium lansinium sp. nov., Myxococcus landrumus sp. nov., Nannocystis bai.</title>
        <authorList>
            <person name="Ahearne A."/>
            <person name="Stevens C."/>
            <person name="Dowd S."/>
        </authorList>
    </citation>
    <scope>NUCLEOTIDE SEQUENCE [LARGE SCALE GENOMIC DNA]</scope>
    <source>
        <strain evidence="3 4">NCELM</strain>
    </source>
</reference>
<evidence type="ECO:0000313" key="4">
    <source>
        <dbReference type="Proteomes" id="UP001217838"/>
    </source>
</evidence>
<evidence type="ECO:0000256" key="1">
    <source>
        <dbReference type="ARBA" id="ARBA00006226"/>
    </source>
</evidence>
<dbReference type="Pfam" id="PF05016">
    <property type="entry name" value="ParE_toxin"/>
    <property type="match status" value="1"/>
</dbReference>
<dbReference type="EMBL" id="JAQNDN010000025">
    <property type="protein sequence ID" value="MDC0674738.1"/>
    <property type="molecule type" value="Genomic_DNA"/>
</dbReference>
<dbReference type="RefSeq" id="WP_272009215.1">
    <property type="nucleotide sequence ID" value="NZ_JAQNDN010000025.1"/>
</dbReference>
<dbReference type="PANTHER" id="PTHR33755:SF8">
    <property type="entry name" value="TOXIN PARE2"/>
    <property type="match status" value="1"/>
</dbReference>
<evidence type="ECO:0000313" key="3">
    <source>
        <dbReference type="EMBL" id="MDC0674738.1"/>
    </source>
</evidence>
<sequence>MNKISFTLEARADLRGARLWCRATYPNEYRRFCRAFADAFEEIAESPLRWAPWREPDYRRMLLPPYPYAIIYHLAADHVVIDAILHQRQDPTRRFPP</sequence>
<organism evidence="3 4">
    <name type="scientific">Nannocystis radixulma</name>
    <dbReference type="NCBI Taxonomy" id="2995305"/>
    <lineage>
        <taxon>Bacteria</taxon>
        <taxon>Pseudomonadati</taxon>
        <taxon>Myxococcota</taxon>
        <taxon>Polyangia</taxon>
        <taxon>Nannocystales</taxon>
        <taxon>Nannocystaceae</taxon>
        <taxon>Nannocystis</taxon>
    </lineage>
</organism>
<accession>A0ABT5BMX8</accession>
<dbReference type="InterPro" id="IPR051803">
    <property type="entry name" value="TA_system_RelE-like_toxin"/>
</dbReference>
<keyword evidence="2" id="KW-1277">Toxin-antitoxin system</keyword>
<dbReference type="Proteomes" id="UP001217838">
    <property type="component" value="Unassembled WGS sequence"/>
</dbReference>
<comment type="similarity">
    <text evidence="1">Belongs to the RelE toxin family.</text>
</comment>
<gene>
    <name evidence="3" type="ORF">POL58_43720</name>
</gene>
<dbReference type="InterPro" id="IPR035093">
    <property type="entry name" value="RelE/ParE_toxin_dom_sf"/>
</dbReference>
<protein>
    <submittedName>
        <fullName evidence="3">Type II toxin-antitoxin system RelE/ParE family toxin</fullName>
    </submittedName>
</protein>
<dbReference type="Gene3D" id="3.30.2310.20">
    <property type="entry name" value="RelE-like"/>
    <property type="match status" value="1"/>
</dbReference>
<dbReference type="InterPro" id="IPR007712">
    <property type="entry name" value="RelE/ParE_toxin"/>
</dbReference>
<comment type="caution">
    <text evidence="3">The sequence shown here is derived from an EMBL/GenBank/DDBJ whole genome shotgun (WGS) entry which is preliminary data.</text>
</comment>
<proteinExistence type="inferred from homology"/>
<dbReference type="PANTHER" id="PTHR33755">
    <property type="entry name" value="TOXIN PARE1-RELATED"/>
    <property type="match status" value="1"/>
</dbReference>
<evidence type="ECO:0000256" key="2">
    <source>
        <dbReference type="ARBA" id="ARBA00022649"/>
    </source>
</evidence>
<keyword evidence="4" id="KW-1185">Reference proteome</keyword>
<name>A0ABT5BMX8_9BACT</name>